<feature type="chain" id="PRO_5005520548" evidence="4">
    <location>
        <begin position="25"/>
        <end position="252"/>
    </location>
</feature>
<protein>
    <submittedName>
        <fullName evidence="5">Takeout Protein</fullName>
    </submittedName>
</protein>
<sequence>MLLTKYVLVHTWAIWLSCLHLTKADQEVQAVGKILSQCKKKSPHFDSCMKRAFNELRPFFKRGIPELGVAPFDPHFARQVKQKRSFFGLQYTLILRNVYERGWTQSTVTNFTTDRDNANIIYSQYFPEKSLDGQYEFKSDMLGESLERAGGWNMTLRDYSQTTRVRRRGRGAGAGLDVRVEIDHIGDMDLHIGNLLKGKTTLERWLDSLINASWKPGFVVVRPAINDLVSTAFTNIWSKSFKKVHIEDFFTD</sequence>
<dbReference type="PANTHER" id="PTHR11008:SF15">
    <property type="entry name" value="CIRCADIAN CLOCK-CONTROLLED PROTEIN"/>
    <property type="match status" value="1"/>
</dbReference>
<evidence type="ECO:0000256" key="4">
    <source>
        <dbReference type="SAM" id="SignalP"/>
    </source>
</evidence>
<evidence type="ECO:0000256" key="1">
    <source>
        <dbReference type="ARBA" id="ARBA00022729"/>
    </source>
</evidence>
<dbReference type="InterPro" id="IPR038606">
    <property type="entry name" value="To_sf"/>
</dbReference>
<name>A0A0K8TUQ1_EPIPO</name>
<keyword evidence="2" id="KW-0090">Biological rhythms</keyword>
<dbReference type="PANTHER" id="PTHR11008">
    <property type="entry name" value="PROTEIN TAKEOUT-LIKE PROTEIN"/>
    <property type="match status" value="1"/>
</dbReference>
<evidence type="ECO:0000313" key="5">
    <source>
        <dbReference type="EMBL" id="JAI17991.1"/>
    </source>
</evidence>
<keyword evidence="1 4" id="KW-0732">Signal</keyword>
<dbReference type="Pfam" id="PF06585">
    <property type="entry name" value="JHBP"/>
    <property type="match status" value="1"/>
</dbReference>
<dbReference type="FunFam" id="3.15.10.30:FF:000001">
    <property type="entry name" value="Takeout-like protein 1"/>
    <property type="match status" value="1"/>
</dbReference>
<dbReference type="Gene3D" id="3.15.10.30">
    <property type="entry name" value="Haemolymph juvenile hormone binding protein"/>
    <property type="match status" value="1"/>
</dbReference>
<dbReference type="PROSITE" id="PS51257">
    <property type="entry name" value="PROKAR_LIPOPROTEIN"/>
    <property type="match status" value="1"/>
</dbReference>
<reference evidence="5" key="1">
    <citation type="journal article" date="2015" name="PLoS ONE">
        <title>The Peripheral Olfactory Repertoire of the Lightbrown Apple Moth, Epiphyas postvittana.</title>
        <authorList>
            <person name="Corcoran J.A."/>
            <person name="Jordan M.D."/>
            <person name="Thrimawithana A.H."/>
            <person name="Crowhurst R.N."/>
            <person name="Newcomb R.D."/>
        </authorList>
    </citation>
    <scope>NUCLEOTIDE SEQUENCE</scope>
</reference>
<dbReference type="InterPro" id="IPR010562">
    <property type="entry name" value="Haemolymph_juvenile_hormone-bd"/>
</dbReference>
<accession>A0A0K8TUQ1</accession>
<dbReference type="GO" id="GO:0007623">
    <property type="term" value="P:circadian rhythm"/>
    <property type="evidence" value="ECO:0007669"/>
    <property type="project" value="UniProtKB-ARBA"/>
</dbReference>
<dbReference type="SMART" id="SM00700">
    <property type="entry name" value="JHBP"/>
    <property type="match status" value="1"/>
</dbReference>
<comment type="similarity">
    <text evidence="3">Belongs to the TO family.</text>
</comment>
<dbReference type="AlphaFoldDB" id="A0A0K8TUQ1"/>
<evidence type="ECO:0000256" key="3">
    <source>
        <dbReference type="ARBA" id="ARBA00060902"/>
    </source>
</evidence>
<dbReference type="GO" id="GO:0005615">
    <property type="term" value="C:extracellular space"/>
    <property type="evidence" value="ECO:0007669"/>
    <property type="project" value="TreeGrafter"/>
</dbReference>
<evidence type="ECO:0000256" key="2">
    <source>
        <dbReference type="ARBA" id="ARBA00023108"/>
    </source>
</evidence>
<proteinExistence type="inferred from homology"/>
<dbReference type="EMBL" id="GCVX01000239">
    <property type="protein sequence ID" value="JAI17991.1"/>
    <property type="molecule type" value="Transcribed_RNA"/>
</dbReference>
<organism evidence="5">
    <name type="scientific">Epiphyas postvittana</name>
    <name type="common">Light brown apple moth</name>
    <dbReference type="NCBI Taxonomy" id="65032"/>
    <lineage>
        <taxon>Eukaryota</taxon>
        <taxon>Metazoa</taxon>
        <taxon>Ecdysozoa</taxon>
        <taxon>Arthropoda</taxon>
        <taxon>Hexapoda</taxon>
        <taxon>Insecta</taxon>
        <taxon>Pterygota</taxon>
        <taxon>Neoptera</taxon>
        <taxon>Endopterygota</taxon>
        <taxon>Lepidoptera</taxon>
        <taxon>Glossata</taxon>
        <taxon>Ditrysia</taxon>
        <taxon>Tortricoidea</taxon>
        <taxon>Tortricidae</taxon>
        <taxon>Tortricinae</taxon>
        <taxon>Epiphyas</taxon>
    </lineage>
</organism>
<feature type="signal peptide" evidence="4">
    <location>
        <begin position="1"/>
        <end position="24"/>
    </location>
</feature>